<dbReference type="PROSITE" id="PS50943">
    <property type="entry name" value="HTH_CROC1"/>
    <property type="match status" value="1"/>
</dbReference>
<proteinExistence type="predicted"/>
<organism evidence="2 3">
    <name type="scientific">Kribbella lupini</name>
    <dbReference type="NCBI Taxonomy" id="291602"/>
    <lineage>
        <taxon>Bacteria</taxon>
        <taxon>Bacillati</taxon>
        <taxon>Actinomycetota</taxon>
        <taxon>Actinomycetes</taxon>
        <taxon>Propionibacteriales</taxon>
        <taxon>Kribbellaceae</taxon>
        <taxon>Kribbella</taxon>
    </lineage>
</organism>
<dbReference type="SMART" id="SM00530">
    <property type="entry name" value="HTH_XRE"/>
    <property type="match status" value="1"/>
</dbReference>
<dbReference type="SUPFAM" id="SSF47413">
    <property type="entry name" value="lambda repressor-like DNA-binding domains"/>
    <property type="match status" value="1"/>
</dbReference>
<dbReference type="PANTHER" id="PTHR35010">
    <property type="entry name" value="BLL4672 PROTEIN-RELATED"/>
    <property type="match status" value="1"/>
</dbReference>
<evidence type="ECO:0000313" key="3">
    <source>
        <dbReference type="Proteomes" id="UP001500363"/>
    </source>
</evidence>
<gene>
    <name evidence="2" type="ORF">GCM10009741_70370</name>
</gene>
<accession>A0ABN2CDF3</accession>
<dbReference type="InterPro" id="IPR041413">
    <property type="entry name" value="MLTR_LBD"/>
</dbReference>
<dbReference type="Pfam" id="PF13560">
    <property type="entry name" value="HTH_31"/>
    <property type="match status" value="1"/>
</dbReference>
<dbReference type="Proteomes" id="UP001500363">
    <property type="component" value="Unassembled WGS sequence"/>
</dbReference>
<protein>
    <submittedName>
        <fullName evidence="2">Helix-turn-helix transcriptional regulator</fullName>
    </submittedName>
</protein>
<dbReference type="RefSeq" id="WP_344182069.1">
    <property type="nucleotide sequence ID" value="NZ_BAAANC010000004.1"/>
</dbReference>
<evidence type="ECO:0000259" key="1">
    <source>
        <dbReference type="PROSITE" id="PS50943"/>
    </source>
</evidence>
<evidence type="ECO:0000313" key="2">
    <source>
        <dbReference type="EMBL" id="GAA1555783.1"/>
    </source>
</evidence>
<name>A0ABN2CDF3_9ACTN</name>
<feature type="domain" description="HTH cro/C1-type" evidence="1">
    <location>
        <begin position="32"/>
        <end position="83"/>
    </location>
</feature>
<dbReference type="Pfam" id="PF17765">
    <property type="entry name" value="MLTR_LBD"/>
    <property type="match status" value="1"/>
</dbReference>
<reference evidence="2 3" key="1">
    <citation type="journal article" date="2019" name="Int. J. Syst. Evol. Microbiol.">
        <title>The Global Catalogue of Microorganisms (GCM) 10K type strain sequencing project: providing services to taxonomists for standard genome sequencing and annotation.</title>
        <authorList>
            <consortium name="The Broad Institute Genomics Platform"/>
            <consortium name="The Broad Institute Genome Sequencing Center for Infectious Disease"/>
            <person name="Wu L."/>
            <person name="Ma J."/>
        </authorList>
    </citation>
    <scope>NUCLEOTIDE SEQUENCE [LARGE SCALE GENOMIC DNA]</scope>
    <source>
        <strain evidence="2 3">JCM 14303</strain>
    </source>
</reference>
<dbReference type="CDD" id="cd00093">
    <property type="entry name" value="HTH_XRE"/>
    <property type="match status" value="1"/>
</dbReference>
<dbReference type="InterPro" id="IPR001387">
    <property type="entry name" value="Cro/C1-type_HTH"/>
</dbReference>
<keyword evidence="3" id="KW-1185">Reference proteome</keyword>
<dbReference type="PANTHER" id="PTHR35010:SF2">
    <property type="entry name" value="BLL4672 PROTEIN"/>
    <property type="match status" value="1"/>
</dbReference>
<dbReference type="Gene3D" id="3.30.450.180">
    <property type="match status" value="1"/>
</dbReference>
<comment type="caution">
    <text evidence="2">The sequence shown here is derived from an EMBL/GenBank/DDBJ whole genome shotgun (WGS) entry which is preliminary data.</text>
</comment>
<dbReference type="InterPro" id="IPR010982">
    <property type="entry name" value="Lambda_DNA-bd_dom_sf"/>
</dbReference>
<sequence length="290" mass="31799">MDNRAEIREFLASRRARITPEQAGLPAYGGNRRVKGLRREEVALLAGVSIDYYVRMERGNLAGASDAVLEGLSRALQLDDAERAHLYDLARASAPVPARKRKAAPATVPASVQLVLDTIGDAPAWVRNARHDILAANRMARALYSPVLADPRRPANTARFVYLNPAAQDYYPDWDRTANDIAAMLRSEAGHNPHDKLLIELIGELSTRSEEFRTRWAAHNVRFHRTGLKKLHHPVVGTLDLTFEALEFPGHPGLTLLVYTAPAGSPTADALKLLSSWAATAELAGELASH</sequence>
<dbReference type="EMBL" id="BAAANC010000004">
    <property type="protein sequence ID" value="GAA1555783.1"/>
    <property type="molecule type" value="Genomic_DNA"/>
</dbReference>
<dbReference type="Gene3D" id="1.10.260.40">
    <property type="entry name" value="lambda repressor-like DNA-binding domains"/>
    <property type="match status" value="1"/>
</dbReference>